<proteinExistence type="predicted"/>
<reference evidence="1 2" key="1">
    <citation type="submission" date="2024-04" db="EMBL/GenBank/DDBJ databases">
        <title>Tritrichomonas musculus Genome.</title>
        <authorList>
            <person name="Alves-Ferreira E."/>
            <person name="Grigg M."/>
            <person name="Lorenzi H."/>
            <person name="Galac M."/>
        </authorList>
    </citation>
    <scope>NUCLEOTIDE SEQUENCE [LARGE SCALE GENOMIC DNA]</scope>
    <source>
        <strain evidence="1 2">EAF2021</strain>
    </source>
</reference>
<gene>
    <name evidence="1" type="ORF">M9Y10_042290</name>
</gene>
<keyword evidence="2" id="KW-1185">Reference proteome</keyword>
<organism evidence="1 2">
    <name type="scientific">Tritrichomonas musculus</name>
    <dbReference type="NCBI Taxonomy" id="1915356"/>
    <lineage>
        <taxon>Eukaryota</taxon>
        <taxon>Metamonada</taxon>
        <taxon>Parabasalia</taxon>
        <taxon>Tritrichomonadida</taxon>
        <taxon>Tritrichomonadidae</taxon>
        <taxon>Tritrichomonas</taxon>
    </lineage>
</organism>
<accession>A0ABR2GP11</accession>
<evidence type="ECO:0000313" key="1">
    <source>
        <dbReference type="EMBL" id="KAK8835693.1"/>
    </source>
</evidence>
<comment type="caution">
    <text evidence="1">The sequence shown here is derived from an EMBL/GenBank/DDBJ whole genome shotgun (WGS) entry which is preliminary data.</text>
</comment>
<name>A0ABR2GP11_9EUKA</name>
<dbReference type="Proteomes" id="UP001470230">
    <property type="component" value="Unassembled WGS sequence"/>
</dbReference>
<sequence>MTLTSLMSQRAGPLREIKIRQVGRNVVIALINKFKGLLKKFFELKMDETTFLAVLSDHITFGNDLPQPHELFLLLPGVKKLLNRHRLPLPYYDVSHTLSD</sequence>
<protein>
    <submittedName>
        <fullName evidence="1">Uncharacterized protein</fullName>
    </submittedName>
</protein>
<evidence type="ECO:0000313" key="2">
    <source>
        <dbReference type="Proteomes" id="UP001470230"/>
    </source>
</evidence>
<dbReference type="EMBL" id="JAPFFF010000076">
    <property type="protein sequence ID" value="KAK8835693.1"/>
    <property type="molecule type" value="Genomic_DNA"/>
</dbReference>